<evidence type="ECO:0000256" key="1">
    <source>
        <dbReference type="SAM" id="SignalP"/>
    </source>
</evidence>
<dbReference type="SUPFAM" id="SSF52266">
    <property type="entry name" value="SGNH hydrolase"/>
    <property type="match status" value="1"/>
</dbReference>
<dbReference type="InterPro" id="IPR013830">
    <property type="entry name" value="SGNH_hydro"/>
</dbReference>
<dbReference type="PROSITE" id="PS51257">
    <property type="entry name" value="PROKAR_LIPOPROTEIN"/>
    <property type="match status" value="1"/>
</dbReference>
<dbReference type="Pfam" id="PF13472">
    <property type="entry name" value="Lipase_GDSL_2"/>
    <property type="match status" value="1"/>
</dbReference>
<feature type="domain" description="SGNH hydrolase-type esterase" evidence="2">
    <location>
        <begin position="58"/>
        <end position="236"/>
    </location>
</feature>
<dbReference type="OrthoDB" id="158267at2"/>
<name>A0A1G9UXX1_9FLAO</name>
<keyword evidence="1" id="KW-0732">Signal</keyword>
<dbReference type="EMBL" id="FNGV01000012">
    <property type="protein sequence ID" value="SDM64485.1"/>
    <property type="molecule type" value="Genomic_DNA"/>
</dbReference>
<dbReference type="STRING" id="192904.SAMN04488514_11215"/>
<reference evidence="3 4" key="1">
    <citation type="submission" date="2016-10" db="EMBL/GenBank/DDBJ databases">
        <authorList>
            <person name="de Groot N.N."/>
        </authorList>
    </citation>
    <scope>NUCLEOTIDE SEQUENCE [LARGE SCALE GENOMIC DNA]</scope>
    <source>
        <strain evidence="3 4">DSM 19886</strain>
    </source>
</reference>
<dbReference type="GO" id="GO:0004622">
    <property type="term" value="F:phosphatidylcholine lysophospholipase activity"/>
    <property type="evidence" value="ECO:0007669"/>
    <property type="project" value="TreeGrafter"/>
</dbReference>
<evidence type="ECO:0000313" key="3">
    <source>
        <dbReference type="EMBL" id="SDM64485.1"/>
    </source>
</evidence>
<dbReference type="Gene3D" id="3.40.50.1110">
    <property type="entry name" value="SGNH hydrolase"/>
    <property type="match status" value="1"/>
</dbReference>
<evidence type="ECO:0000259" key="2">
    <source>
        <dbReference type="Pfam" id="PF13472"/>
    </source>
</evidence>
<keyword evidence="4" id="KW-1185">Reference proteome</keyword>
<sequence length="252" mass="28001">MRTTHFFMSITNILALTFILLACSKSKDSPILATENLYDIQQEPQVTEEKRAKYNYLALGDSYTVGQNVDASESFPAQLENLLEKNLNAKINTDMVAATGWRTDNLYDGIKSSSLEAVYDFVTLLIGVNNQYQGQPFSQYEEEFPLLLERALKFTGNDPSKVIVISIPDYGYTPFGENGGMQAISKDIDTYNAFAESTASLKNVAYVNITDISRQGLDQPELVADDGLHPSGKAYKMFVDRIAPFIVSALKD</sequence>
<dbReference type="PANTHER" id="PTHR30383:SF5">
    <property type="entry name" value="SGNH HYDROLASE-TYPE ESTERASE DOMAIN-CONTAINING PROTEIN"/>
    <property type="match status" value="1"/>
</dbReference>
<dbReference type="InterPro" id="IPR036514">
    <property type="entry name" value="SGNH_hydro_sf"/>
</dbReference>
<feature type="chain" id="PRO_5011450072" evidence="1">
    <location>
        <begin position="23"/>
        <end position="252"/>
    </location>
</feature>
<gene>
    <name evidence="3" type="ORF">SAMN04488514_11215</name>
</gene>
<accession>A0A1G9UXX1</accession>
<dbReference type="CDD" id="cd01832">
    <property type="entry name" value="SGNH_hydrolase_like_1"/>
    <property type="match status" value="1"/>
</dbReference>
<feature type="signal peptide" evidence="1">
    <location>
        <begin position="1"/>
        <end position="22"/>
    </location>
</feature>
<dbReference type="InterPro" id="IPR051532">
    <property type="entry name" value="Ester_Hydrolysis_Enzymes"/>
</dbReference>
<dbReference type="AlphaFoldDB" id="A0A1G9UXX1"/>
<dbReference type="Proteomes" id="UP000199440">
    <property type="component" value="Unassembled WGS sequence"/>
</dbReference>
<evidence type="ECO:0000313" key="4">
    <source>
        <dbReference type="Proteomes" id="UP000199440"/>
    </source>
</evidence>
<organism evidence="3 4">
    <name type="scientific">Kriegella aquimaris</name>
    <dbReference type="NCBI Taxonomy" id="192904"/>
    <lineage>
        <taxon>Bacteria</taxon>
        <taxon>Pseudomonadati</taxon>
        <taxon>Bacteroidota</taxon>
        <taxon>Flavobacteriia</taxon>
        <taxon>Flavobacteriales</taxon>
        <taxon>Flavobacteriaceae</taxon>
        <taxon>Kriegella</taxon>
    </lineage>
</organism>
<protein>
    <submittedName>
        <fullName evidence="3">Lysophospholipase L1</fullName>
    </submittedName>
</protein>
<dbReference type="PANTHER" id="PTHR30383">
    <property type="entry name" value="THIOESTERASE 1/PROTEASE 1/LYSOPHOSPHOLIPASE L1"/>
    <property type="match status" value="1"/>
</dbReference>
<proteinExistence type="predicted"/>